<sequence length="551" mass="61420">MEGLGGLRFSNVNGAARKKRSNICRRPRNDSQPLSDFRDISSFSSTPPSDNNMIKVDDGGYGESDEASNSGSFRDSNEQRRNGDNSKRHNEGVLAPVNWIGTSSTVHFGAVSDGLGNENKVKKVKLKVGSITRTINAKSGTDGTAGAGSSSVKSYHYLDALQPPQQPIIQDNSDDNHSFSSDNRDSLQGSTWKDSSESDLRADGSRNRIPYENIAIKRTEKYELLRKSKRVPKKRSLDGVFDDRNGDDDEEIRYLEKVKKSKVNTNYGAQFDDDEGGGSRKQRKISRVLKKNVDVLYEVNVGEYGSSKLGKEAKKSKSGRAAEDVDYLEEEEPVSDVEPEIKKKKARKEFVELLGDSKKELTVTTRQRALQTGKDVTSSVGASLLEFPNGLPPVPPRRQKEKLSEVEQQLKRAEALQRRRMQVEKAARESEAEAIRKILGQDSNRKKREEKMKKRQEELAQEKAANAMILASDTVRWIMGPSGTTVTFPNEVGLPSIFDHKPYSYPPPREKCAGPSCTNPYKYRDSKSNLPLCSLQCYKAIQEKMPPVSAC</sequence>
<proteinExistence type="predicted"/>
<protein>
    <submittedName>
        <fullName evidence="1">HIT zinc finger,PAPA-1-like conserved region</fullName>
    </submittedName>
</protein>
<name>A0ACC1Y7W4_MELAZ</name>
<dbReference type="EMBL" id="CM051397">
    <property type="protein sequence ID" value="KAJ4719333.1"/>
    <property type="molecule type" value="Genomic_DNA"/>
</dbReference>
<comment type="caution">
    <text evidence="1">The sequence shown here is derived from an EMBL/GenBank/DDBJ whole genome shotgun (WGS) entry which is preliminary data.</text>
</comment>
<accession>A0ACC1Y7W4</accession>
<gene>
    <name evidence="1" type="ORF">OWV82_007329</name>
</gene>
<reference evidence="1 2" key="1">
    <citation type="journal article" date="2023" name="Science">
        <title>Complex scaffold remodeling in plant triterpene biosynthesis.</title>
        <authorList>
            <person name="De La Pena R."/>
            <person name="Hodgson H."/>
            <person name="Liu J.C."/>
            <person name="Stephenson M.J."/>
            <person name="Martin A.C."/>
            <person name="Owen C."/>
            <person name="Harkess A."/>
            <person name="Leebens-Mack J."/>
            <person name="Jimenez L.E."/>
            <person name="Osbourn A."/>
            <person name="Sattely E.S."/>
        </authorList>
    </citation>
    <scope>NUCLEOTIDE SEQUENCE [LARGE SCALE GENOMIC DNA]</scope>
    <source>
        <strain evidence="2">cv. JPN11</strain>
        <tissue evidence="1">Leaf</tissue>
    </source>
</reference>
<evidence type="ECO:0000313" key="2">
    <source>
        <dbReference type="Proteomes" id="UP001164539"/>
    </source>
</evidence>
<organism evidence="1 2">
    <name type="scientific">Melia azedarach</name>
    <name type="common">Chinaberry tree</name>
    <dbReference type="NCBI Taxonomy" id="155640"/>
    <lineage>
        <taxon>Eukaryota</taxon>
        <taxon>Viridiplantae</taxon>
        <taxon>Streptophyta</taxon>
        <taxon>Embryophyta</taxon>
        <taxon>Tracheophyta</taxon>
        <taxon>Spermatophyta</taxon>
        <taxon>Magnoliopsida</taxon>
        <taxon>eudicotyledons</taxon>
        <taxon>Gunneridae</taxon>
        <taxon>Pentapetalae</taxon>
        <taxon>rosids</taxon>
        <taxon>malvids</taxon>
        <taxon>Sapindales</taxon>
        <taxon>Meliaceae</taxon>
        <taxon>Melia</taxon>
    </lineage>
</organism>
<evidence type="ECO:0000313" key="1">
    <source>
        <dbReference type="EMBL" id="KAJ4719333.1"/>
    </source>
</evidence>
<dbReference type="Proteomes" id="UP001164539">
    <property type="component" value="Chromosome 4"/>
</dbReference>
<keyword evidence="2" id="KW-1185">Reference proteome</keyword>